<name>A0A0M9WCF7_9EURO</name>
<dbReference type="Pfam" id="PF00144">
    <property type="entry name" value="Beta-lactamase"/>
    <property type="match status" value="1"/>
</dbReference>
<keyword evidence="3" id="KW-1185">Reference proteome</keyword>
<dbReference type="STRING" id="229535.A0A0M9WCF7"/>
<evidence type="ECO:0000313" key="2">
    <source>
        <dbReference type="EMBL" id="KOS39605.1"/>
    </source>
</evidence>
<dbReference type="Proteomes" id="UP000037696">
    <property type="component" value="Unassembled WGS sequence"/>
</dbReference>
<accession>A0A0M9WCF7</accession>
<dbReference type="EMBL" id="LHQQ01000196">
    <property type="protein sequence ID" value="KOS39605.1"/>
    <property type="molecule type" value="Genomic_DNA"/>
</dbReference>
<dbReference type="AlphaFoldDB" id="A0A0M9WCF7"/>
<gene>
    <name evidence="2" type="ORF">ACN38_g9548</name>
</gene>
<evidence type="ECO:0000259" key="1">
    <source>
        <dbReference type="Pfam" id="PF00144"/>
    </source>
</evidence>
<reference evidence="2 3" key="1">
    <citation type="submission" date="2015-08" db="EMBL/GenBank/DDBJ databases">
        <title>Genome sequencing of Penicillium nordicum.</title>
        <authorList>
            <person name="Nguyen H.D."/>
            <person name="Seifert K.A."/>
        </authorList>
    </citation>
    <scope>NUCLEOTIDE SEQUENCE [LARGE SCALE GENOMIC DNA]</scope>
    <source>
        <strain evidence="2 3">DAOMC 185683</strain>
    </source>
</reference>
<comment type="caution">
    <text evidence="2">The sequence shown here is derived from an EMBL/GenBank/DDBJ whole genome shotgun (WGS) entry which is preliminary data.</text>
</comment>
<dbReference type="OrthoDB" id="5946976at2759"/>
<feature type="domain" description="Beta-lactamase-related" evidence="1">
    <location>
        <begin position="17"/>
        <end position="158"/>
    </location>
</feature>
<sequence length="318" mass="35003">MNALDDASTAPIFGPKAGQDWFADPSGGAWSCVRDLLKLYRTFIPSFQDQFTTGKGATEDSPFKQVSYLTSAKIPMDQPSRNELSYAFGWGRAQLPNRLGQIGINPGLMPDGMPIVGKAVPPQLILFHQGSLPGALSIVILLPDTNSVIIVLSNSLALNDVPDWVGQLVLEELLEVPALERNDYIKAARTSVAENLKWHPALVRELGEARKNGTSPKELAGYFGTYWDNIHVFKIVVDLEDSKLYWRLQGLDSESFHWNTMKMTPSHGYFHGTSYLDVAAGWARTKGQSSGRLYSNAAMMDALTSCIGHTTPASRQWS</sequence>
<dbReference type="Gene3D" id="3.40.710.10">
    <property type="entry name" value="DD-peptidase/beta-lactamase superfamily"/>
    <property type="match status" value="1"/>
</dbReference>
<evidence type="ECO:0000313" key="3">
    <source>
        <dbReference type="Proteomes" id="UP000037696"/>
    </source>
</evidence>
<dbReference type="InterPro" id="IPR001466">
    <property type="entry name" value="Beta-lactam-related"/>
</dbReference>
<proteinExistence type="predicted"/>
<dbReference type="InterPro" id="IPR012338">
    <property type="entry name" value="Beta-lactam/transpept-like"/>
</dbReference>
<organism evidence="2 3">
    <name type="scientific">Penicillium nordicum</name>
    <dbReference type="NCBI Taxonomy" id="229535"/>
    <lineage>
        <taxon>Eukaryota</taxon>
        <taxon>Fungi</taxon>
        <taxon>Dikarya</taxon>
        <taxon>Ascomycota</taxon>
        <taxon>Pezizomycotina</taxon>
        <taxon>Eurotiomycetes</taxon>
        <taxon>Eurotiomycetidae</taxon>
        <taxon>Eurotiales</taxon>
        <taxon>Aspergillaceae</taxon>
        <taxon>Penicillium</taxon>
    </lineage>
</organism>
<dbReference type="SUPFAM" id="SSF56601">
    <property type="entry name" value="beta-lactamase/transpeptidase-like"/>
    <property type="match status" value="1"/>
</dbReference>
<protein>
    <recommendedName>
        <fullName evidence="1">Beta-lactamase-related domain-containing protein</fullName>
    </recommendedName>
</protein>